<sequence length="194" mass="21887">MHMIFRTLLLFWRSPRAGRRGIPIGHYDVGRLAMRTLPTDLDLNRHMNNGVYLSVLDLGRFDLLIRNGIWDILRGRGWFPVVASETITFRKSLNLWQKFVIETRVSGYDEKAVFVDQRIVVDGEIYAQAVIRARFLKKSGGTVSVAELIDAIGPVPADLRLPEWQARWGKDVALPSTAAPAPSEWPGAVPVDPR</sequence>
<keyword evidence="3" id="KW-1185">Reference proteome</keyword>
<feature type="region of interest" description="Disordered" evidence="1">
    <location>
        <begin position="175"/>
        <end position="194"/>
    </location>
</feature>
<organism evidence="2 3">
    <name type="scientific">Mycetocola miduiensis</name>
    <dbReference type="NCBI Taxonomy" id="995034"/>
    <lineage>
        <taxon>Bacteria</taxon>
        <taxon>Bacillati</taxon>
        <taxon>Actinomycetota</taxon>
        <taxon>Actinomycetes</taxon>
        <taxon>Micrococcales</taxon>
        <taxon>Microbacteriaceae</taxon>
        <taxon>Mycetocola</taxon>
    </lineage>
</organism>
<reference evidence="3" key="1">
    <citation type="submission" date="2016-10" db="EMBL/GenBank/DDBJ databases">
        <authorList>
            <person name="Varghese N."/>
            <person name="Submissions S."/>
        </authorList>
    </citation>
    <scope>NUCLEOTIDE SEQUENCE [LARGE SCALE GENOMIC DNA]</scope>
    <source>
        <strain evidence="3">CGMCC 1.11101</strain>
    </source>
</reference>
<proteinExistence type="predicted"/>
<dbReference type="OrthoDB" id="3727779at2"/>
<dbReference type="Gene3D" id="3.10.129.10">
    <property type="entry name" value="Hotdog Thioesterase"/>
    <property type="match status" value="1"/>
</dbReference>
<dbReference type="AlphaFoldDB" id="A0A1I4YSP0"/>
<dbReference type="Proteomes" id="UP000198867">
    <property type="component" value="Unassembled WGS sequence"/>
</dbReference>
<dbReference type="EMBL" id="FOVM01000001">
    <property type="protein sequence ID" value="SFN40679.1"/>
    <property type="molecule type" value="Genomic_DNA"/>
</dbReference>
<dbReference type="PANTHER" id="PTHR12475:SF4">
    <property type="entry name" value="PROTEIN THEM6"/>
    <property type="match status" value="1"/>
</dbReference>
<evidence type="ECO:0000313" key="2">
    <source>
        <dbReference type="EMBL" id="SFN40679.1"/>
    </source>
</evidence>
<evidence type="ECO:0000256" key="1">
    <source>
        <dbReference type="SAM" id="MobiDB-lite"/>
    </source>
</evidence>
<accession>A0A1I4YSP0</accession>
<evidence type="ECO:0000313" key="3">
    <source>
        <dbReference type="Proteomes" id="UP000198867"/>
    </source>
</evidence>
<name>A0A1I4YSP0_9MICO</name>
<dbReference type="RefSeq" id="WP_090708428.1">
    <property type="nucleotide sequence ID" value="NZ_FOVM01000001.1"/>
</dbReference>
<dbReference type="PANTHER" id="PTHR12475">
    <property type="match status" value="1"/>
</dbReference>
<dbReference type="SUPFAM" id="SSF54637">
    <property type="entry name" value="Thioesterase/thiol ester dehydrase-isomerase"/>
    <property type="match status" value="1"/>
</dbReference>
<dbReference type="InterPro" id="IPR029069">
    <property type="entry name" value="HotDog_dom_sf"/>
</dbReference>
<protein>
    <submittedName>
        <fullName evidence="2">Acyl-CoA thioesterase FadM</fullName>
    </submittedName>
</protein>
<gene>
    <name evidence="2" type="ORF">SAMN05216219_0467</name>
</gene>
<dbReference type="CDD" id="cd00586">
    <property type="entry name" value="4HBT"/>
    <property type="match status" value="1"/>
</dbReference>
<dbReference type="STRING" id="995034.SAMN05216219_0467"/>
<dbReference type="InterPro" id="IPR051490">
    <property type="entry name" value="THEM6_lcsJ_thioesterase"/>
</dbReference>
<dbReference type="Pfam" id="PF13279">
    <property type="entry name" value="4HBT_2"/>
    <property type="match status" value="1"/>
</dbReference>